<evidence type="ECO:0000313" key="3">
    <source>
        <dbReference type="Proteomes" id="UP000000310"/>
    </source>
</evidence>
<dbReference type="OrthoDB" id="49666at2"/>
<dbReference type="PANTHER" id="PTHR18964:SF149">
    <property type="entry name" value="BIFUNCTIONAL UDP-N-ACETYLGLUCOSAMINE 2-EPIMERASE_N-ACETYLMANNOSAMINE KINASE"/>
    <property type="match status" value="1"/>
</dbReference>
<dbReference type="PRINTS" id="PR00475">
    <property type="entry name" value="HEXOKINASE"/>
</dbReference>
<dbReference type="EMBL" id="CP002545">
    <property type="protein sequence ID" value="ADY54072.1"/>
    <property type="molecule type" value="Genomic_DNA"/>
</dbReference>
<dbReference type="KEGG" id="psn:Pedsa_3542"/>
<dbReference type="InterPro" id="IPR043129">
    <property type="entry name" value="ATPase_NBD"/>
</dbReference>
<reference evidence="3" key="2">
    <citation type="submission" date="2011-02" db="EMBL/GenBank/DDBJ databases">
        <title>The complete genome of Pedobacter saltans DSM 12145.</title>
        <authorList>
            <consortium name="US DOE Joint Genome Institute (JGI-PGF)"/>
            <person name="Lucas S."/>
            <person name="Copeland A."/>
            <person name="Lapidus A."/>
            <person name="Bruce D."/>
            <person name="Goodwin L."/>
            <person name="Pitluck S."/>
            <person name="Kyrpides N."/>
            <person name="Mavromatis K."/>
            <person name="Pagani I."/>
            <person name="Ivanova N."/>
            <person name="Ovchinnikova G."/>
            <person name="Lu M."/>
            <person name="Detter J.C."/>
            <person name="Han C."/>
            <person name="Land M."/>
            <person name="Hauser L."/>
            <person name="Markowitz V."/>
            <person name="Cheng J.-F."/>
            <person name="Hugenholtz P."/>
            <person name="Woyke T."/>
            <person name="Wu D."/>
            <person name="Tindall B."/>
            <person name="Pomrenke H.G."/>
            <person name="Brambilla E."/>
            <person name="Klenk H.-P."/>
            <person name="Eisen J.A."/>
        </authorList>
    </citation>
    <scope>NUCLEOTIDE SEQUENCE [LARGE SCALE GENOMIC DNA]</scope>
    <source>
        <strain evidence="3">ATCC 51119 / DSM 12145 / JCM 21818 / LMG 10337 / NBRC 100064 / NCIMB 13643</strain>
    </source>
</reference>
<dbReference type="HOGENOM" id="CLU_036604_2_0_10"/>
<gene>
    <name evidence="2" type="ordered locus">Pedsa_3542</name>
</gene>
<dbReference type="STRING" id="762903.Pedsa_3542"/>
<evidence type="ECO:0000256" key="1">
    <source>
        <dbReference type="ARBA" id="ARBA00006479"/>
    </source>
</evidence>
<dbReference type="CDD" id="cd23763">
    <property type="entry name" value="ASKHA_ATPase_ROK"/>
    <property type="match status" value="1"/>
</dbReference>
<dbReference type="Pfam" id="PF00480">
    <property type="entry name" value="ROK"/>
    <property type="match status" value="2"/>
</dbReference>
<dbReference type="Proteomes" id="UP000000310">
    <property type="component" value="Chromosome"/>
</dbReference>
<reference evidence="2 3" key="1">
    <citation type="journal article" date="2011" name="Stand. Genomic Sci.">
        <title>Complete genome sequence of the gliding, heparinolytic Pedobacter saltans type strain (113).</title>
        <authorList>
            <person name="Liolios K."/>
            <person name="Sikorski J."/>
            <person name="Lu M."/>
            <person name="Nolan M."/>
            <person name="Lapidus A."/>
            <person name="Lucas S."/>
            <person name="Hammon N."/>
            <person name="Deshpande S."/>
            <person name="Cheng J.F."/>
            <person name="Tapia R."/>
            <person name="Han C."/>
            <person name="Goodwin L."/>
            <person name="Pitluck S."/>
            <person name="Huntemann M."/>
            <person name="Ivanova N."/>
            <person name="Pagani I."/>
            <person name="Mavromatis K."/>
            <person name="Ovchinikova G."/>
            <person name="Pati A."/>
            <person name="Chen A."/>
            <person name="Palaniappan K."/>
            <person name="Land M."/>
            <person name="Hauser L."/>
            <person name="Brambilla E.M."/>
            <person name="Kotsyurbenko O."/>
            <person name="Rohde M."/>
            <person name="Tindall B.J."/>
            <person name="Abt B."/>
            <person name="Goker M."/>
            <person name="Detter J.C."/>
            <person name="Woyke T."/>
            <person name="Bristow J."/>
            <person name="Eisen J.A."/>
            <person name="Markowitz V."/>
            <person name="Hugenholtz P."/>
            <person name="Klenk H.P."/>
            <person name="Kyrpides N.C."/>
        </authorList>
    </citation>
    <scope>NUCLEOTIDE SEQUENCE [LARGE SCALE GENOMIC DNA]</scope>
    <source>
        <strain evidence="3">ATCC 51119 / DSM 12145 / JCM 21818 / LMG 10337 / NBRC 100064 / NCIMB 13643</strain>
    </source>
</reference>
<comment type="similarity">
    <text evidence="1">Belongs to the ROK (NagC/XylR) family.</text>
</comment>
<sequence>MNNIVAGVDIGGSHITVALVNLDTLEIIDKSLIRERVDSAAVAEEIIIAWCSAIAKSFNTCPQSEKKLGIAMPGPFDYENGISYIKDLHKYDSLYGLNVKELIAYHLDIPKENIRLNNDAACFLQGEIYKGSLEGCSVAVGLTLGTGLGSAYMKSGESFDANLWCTPYKGDIIEECISSRWFVRQFQQRAGKSVKDVKEIVEKYPDHEITKELFEEFSDNLASFLAYFIQKEQGEVVVLGGNISKAKDFFIDNIKQKLYESVGKVIPIYLSVLGERAALIGGAAQFHTLKQL</sequence>
<organism evidence="2 3">
    <name type="scientific">Pseudopedobacter saltans (strain ATCC 51119 / DSM 12145 / JCM 21818 / CCUG 39354 / LMG 10337 / NBRC 100064 / NCIMB 13643)</name>
    <name type="common">Pedobacter saltans</name>
    <dbReference type="NCBI Taxonomy" id="762903"/>
    <lineage>
        <taxon>Bacteria</taxon>
        <taxon>Pseudomonadati</taxon>
        <taxon>Bacteroidota</taxon>
        <taxon>Sphingobacteriia</taxon>
        <taxon>Sphingobacteriales</taxon>
        <taxon>Sphingobacteriaceae</taxon>
        <taxon>Pseudopedobacter</taxon>
    </lineage>
</organism>
<dbReference type="SUPFAM" id="SSF53067">
    <property type="entry name" value="Actin-like ATPase domain"/>
    <property type="match status" value="1"/>
</dbReference>
<evidence type="ECO:0000313" key="2">
    <source>
        <dbReference type="EMBL" id="ADY54072.1"/>
    </source>
</evidence>
<dbReference type="PANTHER" id="PTHR18964">
    <property type="entry name" value="ROK (REPRESSOR, ORF, KINASE) FAMILY"/>
    <property type="match status" value="1"/>
</dbReference>
<dbReference type="eggNOG" id="COG1940">
    <property type="taxonomic scope" value="Bacteria"/>
</dbReference>
<protein>
    <submittedName>
        <fullName evidence="2">ROK family protein</fullName>
    </submittedName>
</protein>
<dbReference type="Gene3D" id="3.30.420.40">
    <property type="match status" value="2"/>
</dbReference>
<dbReference type="RefSeq" id="WP_013634555.1">
    <property type="nucleotide sequence ID" value="NC_015177.1"/>
</dbReference>
<accession>F0SF04</accession>
<dbReference type="InterPro" id="IPR000600">
    <property type="entry name" value="ROK"/>
</dbReference>
<keyword evidence="3" id="KW-1185">Reference proteome</keyword>
<dbReference type="AlphaFoldDB" id="F0SF04"/>
<name>F0SF04_PSESL</name>
<proteinExistence type="inferred from homology"/>